<accession>A0ABP8NQR5</accession>
<comment type="caution">
    <text evidence="1">The sequence shown here is derived from an EMBL/GenBank/DDBJ whole genome shotgun (WGS) entry which is preliminary data.</text>
</comment>
<dbReference type="EMBL" id="BAABHD010000084">
    <property type="protein sequence ID" value="GAA4469291.1"/>
    <property type="molecule type" value="Genomic_DNA"/>
</dbReference>
<reference evidence="2" key="1">
    <citation type="journal article" date="2019" name="Int. J. Syst. Evol. Microbiol.">
        <title>The Global Catalogue of Microorganisms (GCM) 10K type strain sequencing project: providing services to taxonomists for standard genome sequencing and annotation.</title>
        <authorList>
            <consortium name="The Broad Institute Genomics Platform"/>
            <consortium name="The Broad Institute Genome Sequencing Center for Infectious Disease"/>
            <person name="Wu L."/>
            <person name="Ma J."/>
        </authorList>
    </citation>
    <scope>NUCLEOTIDE SEQUENCE [LARGE SCALE GENOMIC DNA]</scope>
    <source>
        <strain evidence="2">JCM 17927</strain>
    </source>
</reference>
<keyword evidence="2" id="KW-1185">Reference proteome</keyword>
<dbReference type="RefSeq" id="WP_345249456.1">
    <property type="nucleotide sequence ID" value="NZ_BAABHD010000084.1"/>
</dbReference>
<protein>
    <submittedName>
        <fullName evidence="1">Uncharacterized protein</fullName>
    </submittedName>
</protein>
<dbReference type="Proteomes" id="UP001501175">
    <property type="component" value="Unassembled WGS sequence"/>
</dbReference>
<organism evidence="1 2">
    <name type="scientific">Nibrella saemangeumensis</name>
    <dbReference type="NCBI Taxonomy" id="1084526"/>
    <lineage>
        <taxon>Bacteria</taxon>
        <taxon>Pseudomonadati</taxon>
        <taxon>Bacteroidota</taxon>
        <taxon>Cytophagia</taxon>
        <taxon>Cytophagales</taxon>
        <taxon>Spirosomataceae</taxon>
        <taxon>Nibrella</taxon>
    </lineage>
</organism>
<gene>
    <name evidence="1" type="ORF">GCM10023189_56110</name>
</gene>
<name>A0ABP8NQR5_9BACT</name>
<sequence>MKKLIVTHAQGTHPIKGSQAQGMLVQNRIFPELHFAEHGVKPTVVGPEQVDGRNTYKLSHTTADGSYTWSTNYDAETGLKVQQTRPTPAGIIETLRFDDYREINGVKYALKISSKTHNYQFPNYHYEQASTY</sequence>
<proteinExistence type="predicted"/>
<evidence type="ECO:0000313" key="2">
    <source>
        <dbReference type="Proteomes" id="UP001501175"/>
    </source>
</evidence>
<evidence type="ECO:0000313" key="1">
    <source>
        <dbReference type="EMBL" id="GAA4469291.1"/>
    </source>
</evidence>